<feature type="compositionally biased region" description="Polar residues" evidence="1">
    <location>
        <begin position="135"/>
        <end position="144"/>
    </location>
</feature>
<keyword evidence="3" id="KW-1185">Reference proteome</keyword>
<dbReference type="AlphaFoldDB" id="A0A9N8HVI3"/>
<gene>
    <name evidence="2" type="ORF">SEMRO_1509_G278490.1</name>
</gene>
<organism evidence="2 3">
    <name type="scientific">Seminavis robusta</name>
    <dbReference type="NCBI Taxonomy" id="568900"/>
    <lineage>
        <taxon>Eukaryota</taxon>
        <taxon>Sar</taxon>
        <taxon>Stramenopiles</taxon>
        <taxon>Ochrophyta</taxon>
        <taxon>Bacillariophyta</taxon>
        <taxon>Bacillariophyceae</taxon>
        <taxon>Bacillariophycidae</taxon>
        <taxon>Naviculales</taxon>
        <taxon>Naviculaceae</taxon>
        <taxon>Seminavis</taxon>
    </lineage>
</organism>
<feature type="compositionally biased region" description="Acidic residues" evidence="1">
    <location>
        <begin position="118"/>
        <end position="130"/>
    </location>
</feature>
<proteinExistence type="predicted"/>
<accession>A0A9N8HVI3</accession>
<feature type="region of interest" description="Disordered" evidence="1">
    <location>
        <begin position="114"/>
        <end position="185"/>
    </location>
</feature>
<evidence type="ECO:0000313" key="2">
    <source>
        <dbReference type="EMBL" id="CAB9524218.1"/>
    </source>
</evidence>
<evidence type="ECO:0000256" key="1">
    <source>
        <dbReference type="SAM" id="MobiDB-lite"/>
    </source>
</evidence>
<name>A0A9N8HVI3_9STRA</name>
<protein>
    <submittedName>
        <fullName evidence="2">Uncharacterized protein</fullName>
    </submittedName>
</protein>
<sequence length="185" mass="19580">MTDKLKIASFSVAAGEEMTPLGPEDITALRIKIKGKVAEAVNEGKDIAMAAFIHPNSFVPTGDLLFLEGVEADIIHSDATLLVLRSHQGNHMVSVHFVGGSTPFRIAHVVEAQAEAQADGEEDGDSDGNEEGSNTSPDMLNQSSSDEENADSVGPLPPRNRGARANSSDSSSVEEDFAELSQLHI</sequence>
<evidence type="ECO:0000313" key="3">
    <source>
        <dbReference type="Proteomes" id="UP001153069"/>
    </source>
</evidence>
<dbReference type="Proteomes" id="UP001153069">
    <property type="component" value="Unassembled WGS sequence"/>
</dbReference>
<comment type="caution">
    <text evidence="2">The sequence shown here is derived from an EMBL/GenBank/DDBJ whole genome shotgun (WGS) entry which is preliminary data.</text>
</comment>
<reference evidence="2" key="1">
    <citation type="submission" date="2020-06" db="EMBL/GenBank/DDBJ databases">
        <authorList>
            <consortium name="Plant Systems Biology data submission"/>
        </authorList>
    </citation>
    <scope>NUCLEOTIDE SEQUENCE</scope>
    <source>
        <strain evidence="2">D6</strain>
    </source>
</reference>
<dbReference type="EMBL" id="CAICTM010001507">
    <property type="protein sequence ID" value="CAB9524218.1"/>
    <property type="molecule type" value="Genomic_DNA"/>
</dbReference>